<dbReference type="InterPro" id="IPR036872">
    <property type="entry name" value="CH_dom_sf"/>
</dbReference>
<protein>
    <recommendedName>
        <fullName evidence="2">CH-like domain-containing protein</fullName>
    </recommendedName>
</protein>
<feature type="region of interest" description="Disordered" evidence="1">
    <location>
        <begin position="1"/>
        <end position="20"/>
    </location>
</feature>
<feature type="compositionally biased region" description="Low complexity" evidence="1">
    <location>
        <begin position="861"/>
        <end position="873"/>
    </location>
</feature>
<dbReference type="InterPro" id="IPR010441">
    <property type="entry name" value="CH_2"/>
</dbReference>
<evidence type="ECO:0000256" key="1">
    <source>
        <dbReference type="SAM" id="MobiDB-lite"/>
    </source>
</evidence>
<dbReference type="PANTHER" id="PTHR12509">
    <property type="entry name" value="SPERMATOGENESIS-ASSOCIATED 4-RELATED"/>
    <property type="match status" value="1"/>
</dbReference>
<keyword evidence="4" id="KW-1185">Reference proteome</keyword>
<feature type="region of interest" description="Disordered" evidence="1">
    <location>
        <begin position="276"/>
        <end position="304"/>
    </location>
</feature>
<dbReference type="RefSeq" id="XP_067759074.1">
    <property type="nucleotide sequence ID" value="XM_067903593.1"/>
</dbReference>
<dbReference type="GO" id="GO:0005930">
    <property type="term" value="C:axoneme"/>
    <property type="evidence" value="ECO:0007669"/>
    <property type="project" value="TreeGrafter"/>
</dbReference>
<dbReference type="Pfam" id="PF06294">
    <property type="entry name" value="CH_2"/>
    <property type="match status" value="1"/>
</dbReference>
<feature type="compositionally biased region" description="Polar residues" evidence="1">
    <location>
        <begin position="879"/>
        <end position="888"/>
    </location>
</feature>
<feature type="region of interest" description="Disordered" evidence="1">
    <location>
        <begin position="1041"/>
        <end position="1064"/>
    </location>
</feature>
<dbReference type="PANTHER" id="PTHR12509:SF8">
    <property type="entry name" value="SPERMATOGENESIS-ASSOCIATED PROTEIN 4"/>
    <property type="match status" value="1"/>
</dbReference>
<feature type="compositionally biased region" description="Polar residues" evidence="1">
    <location>
        <begin position="1"/>
        <end position="10"/>
    </location>
</feature>
<feature type="region of interest" description="Disordered" evidence="1">
    <location>
        <begin position="580"/>
        <end position="617"/>
    </location>
</feature>
<comment type="caution">
    <text evidence="3">The sequence shown here is derived from an EMBL/GenBank/DDBJ whole genome shotgun (WGS) entry which is preliminary data.</text>
</comment>
<dbReference type="Gene3D" id="1.10.418.10">
    <property type="entry name" value="Calponin-like domain"/>
    <property type="match status" value="1"/>
</dbReference>
<reference evidence="3 4" key="1">
    <citation type="submission" date="2021-02" db="EMBL/GenBank/DDBJ databases">
        <title>Porcisia hertigi Genome sequencing and assembly.</title>
        <authorList>
            <person name="Almutairi H."/>
            <person name="Gatherer D."/>
        </authorList>
    </citation>
    <scope>NUCLEOTIDE SEQUENCE [LARGE SCALE GENOMIC DNA]</scope>
    <source>
        <strain evidence="3 4">C119</strain>
    </source>
</reference>
<accession>A0A836IV34</accession>
<name>A0A836IV34_9TRYP</name>
<evidence type="ECO:0000313" key="3">
    <source>
        <dbReference type="EMBL" id="KAG5510333.1"/>
    </source>
</evidence>
<dbReference type="Proteomes" id="UP000674318">
    <property type="component" value="Chromosome 10"/>
</dbReference>
<dbReference type="GO" id="GO:0051493">
    <property type="term" value="P:regulation of cytoskeleton organization"/>
    <property type="evidence" value="ECO:0007669"/>
    <property type="project" value="TreeGrafter"/>
</dbReference>
<feature type="region of interest" description="Disordered" evidence="1">
    <location>
        <begin position="861"/>
        <end position="892"/>
    </location>
</feature>
<evidence type="ECO:0000313" key="4">
    <source>
        <dbReference type="Proteomes" id="UP000674318"/>
    </source>
</evidence>
<dbReference type="OrthoDB" id="62528at2759"/>
<dbReference type="AlphaFoldDB" id="A0A836IV34"/>
<gene>
    <name evidence="3" type="ORF">JKF63_07662</name>
</gene>
<organism evidence="3 4">
    <name type="scientific">Porcisia hertigi</name>
    <dbReference type="NCBI Taxonomy" id="2761500"/>
    <lineage>
        <taxon>Eukaryota</taxon>
        <taxon>Discoba</taxon>
        <taxon>Euglenozoa</taxon>
        <taxon>Kinetoplastea</taxon>
        <taxon>Metakinetoplastina</taxon>
        <taxon>Trypanosomatida</taxon>
        <taxon>Trypanosomatidae</taxon>
        <taxon>Leishmaniinae</taxon>
        <taxon>Porcisia</taxon>
    </lineage>
</organism>
<sequence>MTHTSSTETVSVRGLSQAMGKERPTAASSAGVAACPFPLRAGAALPREILAWLQSLQLSSSVKYPKRDLANGYVIAHICARYWPHVPLHSFENKTGTANKQSNWFVLRKVFLQRGVEVSPTMVDGMMNGADDCASAFLQQLYTLLTGRHVDVQAVPLKNPPPDVPASKVPAFVPTSNGSAAARRRCGDGARDSRPLMAMDSSKVFSGTHEKSTLFGATDSCGSVLDDRGKDNRANLSIQLPALAIPKKSPAGPIYVPKSREVASSMPVLSVTVRSADQVSTVLPTQRAPPSAATDADDAPPRAEGSSLAGAWFCMKVRESVPADALEALTGSDQAAAAPTPSLLSTLRWLSDTPSGEGGGENENKAHLEDSQDNYQALLRMHVWQAIFDATPELGQILVQSGGHGLDILVDCLFASVKAAQLRLGSDERRGTGGGVCFYFVRNAVHFCTLLLETLSDLNVHHALTCFETYLAASPTFAQALRGVQWPLAAKYAELITSLLPTTRGEASQMLKALWVSIECIVRDSAAEECMLRCEAAAGDGGSGAANAEQTAEVCLLVLLRALLTSLLAIEVNASPHRRSAKARGSHAQIDASGRTAPGSACRTAPRSLKGTAETPLASQDAVRSTIVQLAAQHSTMALQRAVMNRTSAAEEEVDVAAVALAVQLLCIDLHPSLVAEHVIGVNFFDVYNSLFPFSSSDAASPAATTLSPTLSVLRARWLRYCLQRRFELGLSCHSPATSAAATIASSHTAQHPQSTSRTVVSLEALDGGDRFGTTSTPAPAQRVWLESHEMRALLAGVQTLCHDLSAVADSSQPAEVESRVLVACALAESLPFLPARYRTESASAAHAWIFAVGRQHRSASPVTATTSSSPDSVDGEPSSETQTTRHSSLGDGVFAEDAAEAVLRVLVHEATPAQISSIITSPSESHADAAAQGGEGSEGEARWIVHRYVGPLKPSGWLVEQSDPLLLVKAALAAVDNSTDLHSSVPAATERDMRSAGAVRRLGARTAMLAREGQVEERVSERVLWLARILVEGRARGSGAATLLPRRGNGDGGAGRRPLSSAREDTVTLTSEVPDAMVLQWKAVVSSCYEDLVVIAQAASLRLRQRGGFGTGGGSLTGLGGTGSGDSKGTAAAAAMAQLSEAIGHELAILAQKAEGVVCCLWRELAPVLVSSSLSGSRGEAAPSAASSSVILTGSLFSFLEDVSQEELATAVSWIVAVGTA</sequence>
<dbReference type="EMBL" id="JAFJZO010000010">
    <property type="protein sequence ID" value="KAG5510333.1"/>
    <property type="molecule type" value="Genomic_DNA"/>
</dbReference>
<dbReference type="InterPro" id="IPR052111">
    <property type="entry name" value="Spermatogenesis_Ciliary_MAP"/>
</dbReference>
<feature type="region of interest" description="Disordered" evidence="1">
    <location>
        <begin position="918"/>
        <end position="939"/>
    </location>
</feature>
<dbReference type="KEGG" id="phet:94293670"/>
<proteinExistence type="predicted"/>
<dbReference type="GO" id="GO:0008017">
    <property type="term" value="F:microtubule binding"/>
    <property type="evidence" value="ECO:0007669"/>
    <property type="project" value="TreeGrafter"/>
</dbReference>
<evidence type="ECO:0000259" key="2">
    <source>
        <dbReference type="Pfam" id="PF06294"/>
    </source>
</evidence>
<dbReference type="GeneID" id="94293670"/>
<feature type="domain" description="CH-like" evidence="2">
    <location>
        <begin position="50"/>
        <end position="143"/>
    </location>
</feature>